<proteinExistence type="predicted"/>
<evidence type="ECO:0000313" key="3">
    <source>
        <dbReference type="Proteomes" id="UP000218767"/>
    </source>
</evidence>
<sequence length="332" mass="37383">MTRVLNYCGSAAVLLLISSFSLAQSSSDWEVARTIDGHPDLQGVWENNTITPVERPEVFGDKEMLTDDDVEFLQQRMAQIMREGGDALFGEGVLAAAFSGEINSYDPTTGNYDSQWMVDRKIHRRTSQIIDPPNGQYPPRTEQAVAAARDLAQHRQDHPADSYTDRPLGERCVSFGAPRLGSGYNSYWQIVQTRDTVAIIQEMAHDVRIIPLVAKPHIHEDIKLWHGDSRGYWDGDTLVIETTNYSDRSTTGPEVSRKVNVERLTRTSNGAMQYQFTSDDPGSFTAPYTREIIFDYTTDDIYEYACHEGNYGMANILSGHRTEERLASQSED</sequence>
<dbReference type="Proteomes" id="UP000218767">
    <property type="component" value="Unassembled WGS sequence"/>
</dbReference>
<organism evidence="2 3">
    <name type="scientific">SAR86 cluster bacterium</name>
    <dbReference type="NCBI Taxonomy" id="2030880"/>
    <lineage>
        <taxon>Bacteria</taxon>
        <taxon>Pseudomonadati</taxon>
        <taxon>Pseudomonadota</taxon>
        <taxon>Gammaproteobacteria</taxon>
        <taxon>SAR86 cluster</taxon>
    </lineage>
</organism>
<protein>
    <submittedName>
        <fullName evidence="2">Uncharacterized protein</fullName>
    </submittedName>
</protein>
<name>A0A2A4WYM8_9GAMM</name>
<accession>A0A2A4WYM8</accession>
<feature type="chain" id="PRO_5012020263" evidence="1">
    <location>
        <begin position="24"/>
        <end position="332"/>
    </location>
</feature>
<feature type="signal peptide" evidence="1">
    <location>
        <begin position="1"/>
        <end position="23"/>
    </location>
</feature>
<evidence type="ECO:0000256" key="1">
    <source>
        <dbReference type="SAM" id="SignalP"/>
    </source>
</evidence>
<comment type="caution">
    <text evidence="2">The sequence shown here is derived from an EMBL/GenBank/DDBJ whole genome shotgun (WGS) entry which is preliminary data.</text>
</comment>
<evidence type="ECO:0000313" key="2">
    <source>
        <dbReference type="EMBL" id="PCI75336.1"/>
    </source>
</evidence>
<reference evidence="3" key="1">
    <citation type="submission" date="2017-08" db="EMBL/GenBank/DDBJ databases">
        <title>A dynamic microbial community with high functional redundancy inhabits the cold, oxic subseafloor aquifer.</title>
        <authorList>
            <person name="Tully B.J."/>
            <person name="Wheat C.G."/>
            <person name="Glazer B.T."/>
            <person name="Huber J.A."/>
        </authorList>
    </citation>
    <scope>NUCLEOTIDE SEQUENCE [LARGE SCALE GENOMIC DNA]</scope>
</reference>
<gene>
    <name evidence="2" type="ORF">COB20_13100</name>
</gene>
<dbReference type="EMBL" id="NVUL01000077">
    <property type="protein sequence ID" value="PCI75336.1"/>
    <property type="molecule type" value="Genomic_DNA"/>
</dbReference>
<keyword evidence="1" id="KW-0732">Signal</keyword>
<dbReference type="AlphaFoldDB" id="A0A2A4WYM8"/>